<dbReference type="InterPro" id="IPR046036">
    <property type="entry name" value="DUF5994"/>
</dbReference>
<proteinExistence type="predicted"/>
<dbReference type="Proteomes" id="UP000193487">
    <property type="component" value="Unassembled WGS sequence"/>
</dbReference>
<keyword evidence="2" id="KW-1185">Reference proteome</keyword>
<dbReference type="Pfam" id="PF19457">
    <property type="entry name" value="DUF5994"/>
    <property type="match status" value="1"/>
</dbReference>
<reference evidence="1 2" key="1">
    <citation type="submission" date="2016-01" db="EMBL/GenBank/DDBJ databases">
        <title>The new phylogeny of the genus Mycobacterium.</title>
        <authorList>
            <person name="Tarcisio F."/>
            <person name="Conor M."/>
            <person name="Antonella G."/>
            <person name="Elisabetta G."/>
            <person name="Giulia F.S."/>
            <person name="Sara T."/>
            <person name="Anna F."/>
            <person name="Clotilde B."/>
            <person name="Roberto B."/>
            <person name="Veronica D.S."/>
            <person name="Fabio R."/>
            <person name="Monica P."/>
            <person name="Olivier J."/>
            <person name="Enrico T."/>
            <person name="Nicola S."/>
        </authorList>
    </citation>
    <scope>NUCLEOTIDE SEQUENCE [LARGE SCALE GENOMIC DNA]</scope>
    <source>
        <strain evidence="1 2">DSM 45166</strain>
    </source>
</reference>
<gene>
    <name evidence="1" type="ORF">AWC14_11160</name>
</gene>
<organism evidence="1 2">
    <name type="scientific">Mycobacterium kyorinense</name>
    <dbReference type="NCBI Taxonomy" id="487514"/>
    <lineage>
        <taxon>Bacteria</taxon>
        <taxon>Bacillati</taxon>
        <taxon>Actinomycetota</taxon>
        <taxon>Actinomycetes</taxon>
        <taxon>Mycobacteriales</taxon>
        <taxon>Mycobacteriaceae</taxon>
        <taxon>Mycobacterium</taxon>
    </lineage>
</organism>
<evidence type="ECO:0000313" key="1">
    <source>
        <dbReference type="EMBL" id="ORW00025.1"/>
    </source>
</evidence>
<dbReference type="EMBL" id="LQPE01000150">
    <property type="protein sequence ID" value="ORW00025.1"/>
    <property type="molecule type" value="Genomic_DNA"/>
</dbReference>
<dbReference type="RefSeq" id="WP_045378805.1">
    <property type="nucleotide sequence ID" value="NZ_BBKA01000052.1"/>
</dbReference>
<dbReference type="OrthoDB" id="3785441at2"/>
<dbReference type="AlphaFoldDB" id="A0A1X1XME4"/>
<sequence>MRPRGTPVRVTLSLQLGHDIDGAWWPRTPGIARELPELIALLGTRLGDIIGINVNWPTSQGPPKLDSYGWEAKRQHVMTITGTAGSATLLIVPCRTDTALAVLVLRRAAGLPIDPLHLDTPACRTADGVLRAARAQTTCAASTQL</sequence>
<accession>A0A1X1XME4</accession>
<protein>
    <submittedName>
        <fullName evidence="1">Uncharacterized protein</fullName>
    </submittedName>
</protein>
<comment type="caution">
    <text evidence="1">The sequence shown here is derived from an EMBL/GenBank/DDBJ whole genome shotgun (WGS) entry which is preliminary data.</text>
</comment>
<evidence type="ECO:0000313" key="2">
    <source>
        <dbReference type="Proteomes" id="UP000193487"/>
    </source>
</evidence>
<name>A0A1X1XME4_9MYCO</name>